<comment type="subunit">
    <text evidence="9">The complex comprises the extracytoplasmic solute receptor protein and the two transmembrane proteins.</text>
</comment>
<keyword evidence="4 9" id="KW-0997">Cell inner membrane</keyword>
<comment type="similarity">
    <text evidence="8 9">Belongs to the TRAP transporter small permease family.</text>
</comment>
<keyword evidence="3" id="KW-1003">Cell membrane</keyword>
<accession>F7ZJU0</accession>
<evidence type="ECO:0000256" key="3">
    <source>
        <dbReference type="ARBA" id="ARBA00022475"/>
    </source>
</evidence>
<dbReference type="EMBL" id="CP002623">
    <property type="protein sequence ID" value="AEI95115.1"/>
    <property type="molecule type" value="Genomic_DNA"/>
</dbReference>
<evidence type="ECO:0000256" key="8">
    <source>
        <dbReference type="ARBA" id="ARBA00038436"/>
    </source>
</evidence>
<dbReference type="GO" id="GO:0005886">
    <property type="term" value="C:plasma membrane"/>
    <property type="evidence" value="ECO:0007669"/>
    <property type="project" value="UniProtKB-SubCell"/>
</dbReference>
<dbReference type="KEGG" id="rli:RLO149_c031590"/>
<feature type="transmembrane region" description="Helical" evidence="9">
    <location>
        <begin position="51"/>
        <end position="70"/>
    </location>
</feature>
<evidence type="ECO:0000313" key="11">
    <source>
        <dbReference type="EMBL" id="AEI95115.1"/>
    </source>
</evidence>
<feature type="domain" description="Tripartite ATP-independent periplasmic transporters DctQ component" evidence="10">
    <location>
        <begin position="28"/>
        <end position="174"/>
    </location>
</feature>
<dbReference type="STRING" id="391595.RLO149_c031590"/>
<keyword evidence="6 9" id="KW-1133">Transmembrane helix</keyword>
<feature type="transmembrane region" description="Helical" evidence="9">
    <location>
        <begin position="91"/>
        <end position="114"/>
    </location>
</feature>
<dbReference type="PANTHER" id="PTHR35011:SF2">
    <property type="entry name" value="2,3-DIKETO-L-GULONATE TRAP TRANSPORTER SMALL PERMEASE PROTEIN YIAM"/>
    <property type="match status" value="1"/>
</dbReference>
<feature type="transmembrane region" description="Helical" evidence="9">
    <location>
        <begin position="150"/>
        <end position="172"/>
    </location>
</feature>
<keyword evidence="7 9" id="KW-0472">Membrane</keyword>
<dbReference type="GO" id="GO:0022857">
    <property type="term" value="F:transmembrane transporter activity"/>
    <property type="evidence" value="ECO:0007669"/>
    <property type="project" value="UniProtKB-UniRule"/>
</dbReference>
<comment type="subcellular location">
    <subcellularLocation>
        <location evidence="1 9">Cell inner membrane</location>
        <topology evidence="1 9">Multi-pass membrane protein</topology>
    </subcellularLocation>
</comment>
<dbReference type="InterPro" id="IPR055348">
    <property type="entry name" value="DctQ"/>
</dbReference>
<dbReference type="AlphaFoldDB" id="F7ZJU0"/>
<keyword evidence="5 9" id="KW-0812">Transmembrane</keyword>
<dbReference type="InterPro" id="IPR007387">
    <property type="entry name" value="TRAP_DctQ"/>
</dbReference>
<gene>
    <name evidence="11" type="ordered locus">RLO149_c031590</name>
</gene>
<dbReference type="Pfam" id="PF04290">
    <property type="entry name" value="DctQ"/>
    <property type="match status" value="1"/>
</dbReference>
<evidence type="ECO:0000256" key="4">
    <source>
        <dbReference type="ARBA" id="ARBA00022519"/>
    </source>
</evidence>
<evidence type="ECO:0000313" key="12">
    <source>
        <dbReference type="Proteomes" id="UP000001353"/>
    </source>
</evidence>
<feature type="transmembrane region" description="Helical" evidence="9">
    <location>
        <begin position="20"/>
        <end position="45"/>
    </location>
</feature>
<keyword evidence="12" id="KW-1185">Reference proteome</keyword>
<evidence type="ECO:0000256" key="5">
    <source>
        <dbReference type="ARBA" id="ARBA00022692"/>
    </source>
</evidence>
<dbReference type="PANTHER" id="PTHR35011">
    <property type="entry name" value="2,3-DIKETO-L-GULONATE TRAP TRANSPORTER SMALL PERMEASE PROTEIN YIAM"/>
    <property type="match status" value="1"/>
</dbReference>
<keyword evidence="2 9" id="KW-0813">Transport</keyword>
<evidence type="ECO:0000256" key="7">
    <source>
        <dbReference type="ARBA" id="ARBA00023136"/>
    </source>
</evidence>
<dbReference type="eggNOG" id="COG3090">
    <property type="taxonomic scope" value="Bacteria"/>
</dbReference>
<dbReference type="GO" id="GO:0015740">
    <property type="term" value="P:C4-dicarboxylate transport"/>
    <property type="evidence" value="ECO:0007669"/>
    <property type="project" value="TreeGrafter"/>
</dbReference>
<evidence type="ECO:0000259" key="10">
    <source>
        <dbReference type="Pfam" id="PF04290"/>
    </source>
</evidence>
<evidence type="ECO:0000256" key="1">
    <source>
        <dbReference type="ARBA" id="ARBA00004429"/>
    </source>
</evidence>
<evidence type="ECO:0000256" key="6">
    <source>
        <dbReference type="ARBA" id="ARBA00022989"/>
    </source>
</evidence>
<comment type="function">
    <text evidence="9">Part of the tripartite ATP-independent periplasmic (TRAP) transport system.</text>
</comment>
<reference evidence="11 12" key="1">
    <citation type="journal article" date="2011" name="BMC Genomics">
        <title>Comparative genome analysis and genome-guided physiological analysis of Roseobacter litoralis.</title>
        <authorList>
            <person name="Kalhoefer D."/>
            <person name="Thole S."/>
            <person name="Voget S."/>
            <person name="Lehmann R."/>
            <person name="Liesegang H."/>
            <person name="Wollher A."/>
            <person name="Daniel R."/>
            <person name="Simon M."/>
            <person name="Brinkhoff T."/>
        </authorList>
    </citation>
    <scope>NUCLEOTIDE SEQUENCE [LARGE SCALE GENOMIC DNA]</scope>
    <source>
        <strain evidence="12">ATCC 49566 / DSM 6996 / JCM 21268 / NBRC 15278 / OCh 149</strain>
    </source>
</reference>
<dbReference type="OrthoDB" id="4964541at2"/>
<dbReference type="RefSeq" id="WP_013963025.1">
    <property type="nucleotide sequence ID" value="NC_015730.1"/>
</dbReference>
<dbReference type="HOGENOM" id="CLU_086356_0_0_5"/>
<protein>
    <recommendedName>
        <fullName evidence="9">TRAP transporter small permease protein</fullName>
    </recommendedName>
</protein>
<proteinExistence type="inferred from homology"/>
<dbReference type="Proteomes" id="UP000001353">
    <property type="component" value="Chromosome"/>
</dbReference>
<evidence type="ECO:0000256" key="2">
    <source>
        <dbReference type="ARBA" id="ARBA00022448"/>
    </source>
</evidence>
<evidence type="ECO:0000256" key="9">
    <source>
        <dbReference type="RuleBase" id="RU369079"/>
    </source>
</evidence>
<name>F7ZJU0_ROSLO</name>
<organism evidence="11 12">
    <name type="scientific">Roseobacter litoralis (strain ATCC 49566 / DSM 6996 / JCM 21268 / NBRC 15278 / OCh 149)</name>
    <dbReference type="NCBI Taxonomy" id="391595"/>
    <lineage>
        <taxon>Bacteria</taxon>
        <taxon>Pseudomonadati</taxon>
        <taxon>Pseudomonadota</taxon>
        <taxon>Alphaproteobacteria</taxon>
        <taxon>Rhodobacterales</taxon>
        <taxon>Roseobacteraceae</taxon>
        <taxon>Roseobacter</taxon>
    </lineage>
</organism>
<sequence>MLSRSISRLSAVIASIEKVLLMLLVLMIFIFVLMNVILRVFGITIAWADEVAVYSMIVSGFLGASLMLRARIDPAVLLVYELTSARVIRALRTAVSFATVLFGVLLCYFCWLWFDPLALAAAGFDIPTFEGATFNFTYTDTTPVMGVPLFYIYLIMPWFALAITIHAITNLAEDMGFVARPKGLLSDLQAGE</sequence>